<organism evidence="10 11">
    <name type="scientific">Acidisphaera rubrifaciens HS-AP3</name>
    <dbReference type="NCBI Taxonomy" id="1231350"/>
    <lineage>
        <taxon>Bacteria</taxon>
        <taxon>Pseudomonadati</taxon>
        <taxon>Pseudomonadota</taxon>
        <taxon>Alphaproteobacteria</taxon>
        <taxon>Acetobacterales</taxon>
        <taxon>Acetobacteraceae</taxon>
        <taxon>Acidisphaera</taxon>
    </lineage>
</organism>
<dbReference type="InterPro" id="IPR036874">
    <property type="entry name" value="Carbonic_anhydrase_sf"/>
</dbReference>
<name>A0A0D6P5S2_9PROT</name>
<comment type="similarity">
    <text evidence="1">Belongs to the beta-class carbonic anhydrase family.</text>
</comment>
<reference evidence="10 11" key="1">
    <citation type="submission" date="2012-11" db="EMBL/GenBank/DDBJ databases">
        <title>Whole genome sequence of Acidisphaera rubrifaciens HS-AP3.</title>
        <authorList>
            <person name="Azuma Y."/>
            <person name="Higashiura N."/>
            <person name="Hirakawa H."/>
            <person name="Matsushita K."/>
        </authorList>
    </citation>
    <scope>NUCLEOTIDE SEQUENCE [LARGE SCALE GENOMIC DNA]</scope>
    <source>
        <strain evidence="10 11">HS-AP3</strain>
    </source>
</reference>
<evidence type="ECO:0000256" key="6">
    <source>
        <dbReference type="ARBA" id="ARBA00023239"/>
    </source>
</evidence>
<feature type="binding site" evidence="9">
    <location>
        <position position="47"/>
    </location>
    <ligand>
        <name>Zn(2+)</name>
        <dbReference type="ChEBI" id="CHEBI:29105"/>
    </ligand>
</feature>
<dbReference type="Proteomes" id="UP000032680">
    <property type="component" value="Unassembled WGS sequence"/>
</dbReference>
<evidence type="ECO:0000256" key="7">
    <source>
        <dbReference type="ARBA" id="ARBA00031969"/>
    </source>
</evidence>
<keyword evidence="5 9" id="KW-0862">Zinc</keyword>
<comment type="caution">
    <text evidence="10">The sequence shown here is derived from an EMBL/GenBank/DDBJ whole genome shotgun (WGS) entry which is preliminary data.</text>
</comment>
<dbReference type="OrthoDB" id="9797527at2"/>
<dbReference type="InterPro" id="IPR015892">
    <property type="entry name" value="Carbonic_anhydrase_CS"/>
</dbReference>
<dbReference type="FunFam" id="3.40.1050.10:FF:000003">
    <property type="entry name" value="Carbonic anhydrase"/>
    <property type="match status" value="1"/>
</dbReference>
<sequence>MSDTAESPIRRLLMGVQRFQQQVFPGERDTFGELAGGQSPHTLFIACADSRIVPEMITQTGPGELFVARNIGNIVPPYGEMLGGVSAIVEYACMALRVSEIVICGHSDCGAMKGLLAGPAATESMPTVTSWLRNAAAARSVVAATQPDLAGPEAVQALVEQNVRTQLGNLRTHPAVAARMADGTIAMHGWVYDIGQGRISVLDEDEGRLVSVDEALGRLS</sequence>
<keyword evidence="4 9" id="KW-0479">Metal-binding</keyword>
<dbReference type="PANTHER" id="PTHR11002:SF76">
    <property type="entry name" value="CARBONIC ANHYDRASE"/>
    <property type="match status" value="1"/>
</dbReference>
<evidence type="ECO:0000256" key="4">
    <source>
        <dbReference type="ARBA" id="ARBA00022723"/>
    </source>
</evidence>
<comment type="catalytic activity">
    <reaction evidence="8">
        <text>hydrogencarbonate + H(+) = CO2 + H2O</text>
        <dbReference type="Rhea" id="RHEA:10748"/>
        <dbReference type="ChEBI" id="CHEBI:15377"/>
        <dbReference type="ChEBI" id="CHEBI:15378"/>
        <dbReference type="ChEBI" id="CHEBI:16526"/>
        <dbReference type="ChEBI" id="CHEBI:17544"/>
        <dbReference type="EC" id="4.2.1.1"/>
    </reaction>
</comment>
<evidence type="ECO:0000256" key="9">
    <source>
        <dbReference type="PIRSR" id="PIRSR601765-1"/>
    </source>
</evidence>
<keyword evidence="6" id="KW-0456">Lyase</keyword>
<dbReference type="EC" id="4.2.1.1" evidence="2"/>
<dbReference type="Pfam" id="PF00484">
    <property type="entry name" value="Pro_CA"/>
    <property type="match status" value="1"/>
</dbReference>
<evidence type="ECO:0000256" key="8">
    <source>
        <dbReference type="ARBA" id="ARBA00048348"/>
    </source>
</evidence>
<feature type="binding site" evidence="9">
    <location>
        <position position="106"/>
    </location>
    <ligand>
        <name>Zn(2+)</name>
        <dbReference type="ChEBI" id="CHEBI:29105"/>
    </ligand>
</feature>
<dbReference type="InterPro" id="IPR001765">
    <property type="entry name" value="Carbonic_anhydrase"/>
</dbReference>
<dbReference type="GO" id="GO:0008270">
    <property type="term" value="F:zinc ion binding"/>
    <property type="evidence" value="ECO:0007669"/>
    <property type="project" value="InterPro"/>
</dbReference>
<evidence type="ECO:0000256" key="1">
    <source>
        <dbReference type="ARBA" id="ARBA00006217"/>
    </source>
</evidence>
<dbReference type="Gene3D" id="3.40.1050.10">
    <property type="entry name" value="Carbonic anhydrase"/>
    <property type="match status" value="1"/>
</dbReference>
<dbReference type="EMBL" id="BANB01000119">
    <property type="protein sequence ID" value="GAN76558.1"/>
    <property type="molecule type" value="Genomic_DNA"/>
</dbReference>
<evidence type="ECO:0000256" key="5">
    <source>
        <dbReference type="ARBA" id="ARBA00022833"/>
    </source>
</evidence>
<accession>A0A0D6P5S2</accession>
<dbReference type="CDD" id="cd00884">
    <property type="entry name" value="beta_CA_cladeB"/>
    <property type="match status" value="1"/>
</dbReference>
<keyword evidence="11" id="KW-1185">Reference proteome</keyword>
<dbReference type="PANTHER" id="PTHR11002">
    <property type="entry name" value="CARBONIC ANHYDRASE"/>
    <property type="match status" value="1"/>
</dbReference>
<evidence type="ECO:0000313" key="11">
    <source>
        <dbReference type="Proteomes" id="UP000032680"/>
    </source>
</evidence>
<evidence type="ECO:0000256" key="2">
    <source>
        <dbReference type="ARBA" id="ARBA00012925"/>
    </source>
</evidence>
<evidence type="ECO:0000256" key="3">
    <source>
        <dbReference type="ARBA" id="ARBA00014628"/>
    </source>
</evidence>
<proteinExistence type="inferred from homology"/>
<dbReference type="SUPFAM" id="SSF53056">
    <property type="entry name" value="beta-carbonic anhydrase, cab"/>
    <property type="match status" value="1"/>
</dbReference>
<feature type="binding site" evidence="9">
    <location>
        <position position="109"/>
    </location>
    <ligand>
        <name>Zn(2+)</name>
        <dbReference type="ChEBI" id="CHEBI:29105"/>
    </ligand>
</feature>
<dbReference type="SMART" id="SM00947">
    <property type="entry name" value="Pro_CA"/>
    <property type="match status" value="1"/>
</dbReference>
<dbReference type="PROSITE" id="PS00704">
    <property type="entry name" value="PROK_CO2_ANHYDRASE_1"/>
    <property type="match status" value="1"/>
</dbReference>
<gene>
    <name evidence="10" type="ORF">Asru_0119_04</name>
</gene>
<dbReference type="InterPro" id="IPR045066">
    <property type="entry name" value="Beta_CA_cladeB"/>
</dbReference>
<protein>
    <recommendedName>
        <fullName evidence="3">Carbonic anhydrase</fullName>
        <ecNumber evidence="2">4.2.1.1</ecNumber>
    </recommendedName>
    <alternativeName>
        <fullName evidence="7">Carbonate dehydratase</fullName>
    </alternativeName>
</protein>
<comment type="cofactor">
    <cofactor evidence="9">
        <name>Zn(2+)</name>
        <dbReference type="ChEBI" id="CHEBI:29105"/>
    </cofactor>
    <text evidence="9">Binds 1 zinc ion per subunit.</text>
</comment>
<feature type="binding site" evidence="9">
    <location>
        <position position="49"/>
    </location>
    <ligand>
        <name>Zn(2+)</name>
        <dbReference type="ChEBI" id="CHEBI:29105"/>
    </ligand>
</feature>
<dbReference type="AlphaFoldDB" id="A0A0D6P5S2"/>
<dbReference type="GO" id="GO:0004089">
    <property type="term" value="F:carbonate dehydratase activity"/>
    <property type="evidence" value="ECO:0007669"/>
    <property type="project" value="UniProtKB-EC"/>
</dbReference>
<dbReference type="GO" id="GO:0015976">
    <property type="term" value="P:carbon utilization"/>
    <property type="evidence" value="ECO:0007669"/>
    <property type="project" value="InterPro"/>
</dbReference>
<evidence type="ECO:0000313" key="10">
    <source>
        <dbReference type="EMBL" id="GAN76558.1"/>
    </source>
</evidence>